<protein>
    <recommendedName>
        <fullName evidence="4">Tetratricopeptide repeat protein</fullName>
    </recommendedName>
</protein>
<dbReference type="InterPro" id="IPR011990">
    <property type="entry name" value="TPR-like_helical_dom_sf"/>
</dbReference>
<dbReference type="RefSeq" id="WP_173966538.1">
    <property type="nucleotide sequence ID" value="NZ_CADCST010000086.1"/>
</dbReference>
<evidence type="ECO:0000313" key="2">
    <source>
        <dbReference type="EMBL" id="CAA9199178.1"/>
    </source>
</evidence>
<keyword evidence="1" id="KW-0802">TPR repeat</keyword>
<comment type="caution">
    <text evidence="2">The sequence shown here is derived from an EMBL/GenBank/DDBJ whole genome shotgun (WGS) entry which is preliminary data.</text>
</comment>
<dbReference type="Proteomes" id="UP000474567">
    <property type="component" value="Unassembled WGS sequence"/>
</dbReference>
<gene>
    <name evidence="2" type="ORF">FLACOL7796_02587</name>
</gene>
<dbReference type="PROSITE" id="PS50005">
    <property type="entry name" value="TPR"/>
    <property type="match status" value="1"/>
</dbReference>
<dbReference type="SMART" id="SM00028">
    <property type="entry name" value="TPR"/>
    <property type="match status" value="2"/>
</dbReference>
<accession>A0ABN7ELU5</accession>
<dbReference type="Gene3D" id="1.25.40.10">
    <property type="entry name" value="Tetratricopeptide repeat domain"/>
    <property type="match status" value="1"/>
</dbReference>
<feature type="repeat" description="TPR" evidence="1">
    <location>
        <begin position="267"/>
        <end position="300"/>
    </location>
</feature>
<dbReference type="EMBL" id="CADCST010000086">
    <property type="protein sequence ID" value="CAA9199178.1"/>
    <property type="molecule type" value="Genomic_DNA"/>
</dbReference>
<organism evidence="2 3">
    <name type="scientific">Flavobacterium collinsii</name>
    <dbReference type="NCBI Taxonomy" id="1114861"/>
    <lineage>
        <taxon>Bacteria</taxon>
        <taxon>Pseudomonadati</taxon>
        <taxon>Bacteroidota</taxon>
        <taxon>Flavobacteriia</taxon>
        <taxon>Flavobacteriales</taxon>
        <taxon>Flavobacteriaceae</taxon>
        <taxon>Flavobacterium</taxon>
    </lineage>
</organism>
<dbReference type="SUPFAM" id="SSF48452">
    <property type="entry name" value="TPR-like"/>
    <property type="match status" value="1"/>
</dbReference>
<name>A0ABN7ELU5_9FLAO</name>
<dbReference type="InterPro" id="IPR019734">
    <property type="entry name" value="TPR_rpt"/>
</dbReference>
<evidence type="ECO:0000313" key="3">
    <source>
        <dbReference type="Proteomes" id="UP000474567"/>
    </source>
</evidence>
<proteinExistence type="predicted"/>
<sequence length="791" mass="92216">MKKEELPSYQILAASEIEKKIGKLPPPSRFYIYDEDEDEDDTENPDMLYFDGDVTLSENQLKTLKEKDYHFNIAVKGNLTLEGHFHTGCNNLWVTGNLYCDSLANTASLRVKGKITARYFVSFLAEDHEVLWTTSKLKIETPYVFSWFYDLSNIKLNRDAIVFILCDGSDYQKMAFKNPCFFWHSEIFVLKPELLYPIYYGAVDDSPIWNFDMISQTLQKDESIFIEGFNPDSLLLEEQAKEYTRLQRSKEAFAIRKQQLALSPAYYDPYFRAGILLFNTGAYEQAIPYLDTAANLFPDKFKNLSNQAADFTALARIRLRQLDEAVKWADFSIGDKKTDRDKNKDAYDYYNEEDKLHFSYRVRAEAYLLKGDWNKAKSDLETALDIMHDHSSSNWLMGLVFHHFGDAQNAKKYHDLAKKTNKRFEADYDINNSSDFFYKAPTKVNWTDENIEVTEIVQDGAYWLDYLKREGYEEFNKVPKEYRTLDFCINAIKMIRSGYIVSIAKYFPKDLLETNELIEALLEHSICSLNYVPKKCITKELLLKSKGDFLDPKYIPAGLWDQELCDWAVTVTSELNKLPKHLLNYNLCLKAVQHKTHSIENVPDQYRDEHMYLTALAYSYQKSHYIPSLYYSSEMICKAIDINPMAIDRISGKYINEHVFNHAKNSIDPDIFAQLARKHSTNFREHINHPRLADACWAVFWDEKLLLSEIVQKYTGISGSDIPKEKYTQAIADAFLKHHPYELMYVPKKFISAEIAKEVLKKRDFTENFPRIGDFSKSVRKVIRSYSDSNK</sequence>
<reference evidence="2 3" key="1">
    <citation type="submission" date="2020-02" db="EMBL/GenBank/DDBJ databases">
        <authorList>
            <person name="Criscuolo A."/>
        </authorList>
    </citation>
    <scope>NUCLEOTIDE SEQUENCE [LARGE SCALE GENOMIC DNA]</scope>
    <source>
        <strain evidence="2">CECT7796</strain>
    </source>
</reference>
<evidence type="ECO:0008006" key="4">
    <source>
        <dbReference type="Google" id="ProtNLM"/>
    </source>
</evidence>
<evidence type="ECO:0000256" key="1">
    <source>
        <dbReference type="PROSITE-ProRule" id="PRU00339"/>
    </source>
</evidence>
<keyword evidence="3" id="KW-1185">Reference proteome</keyword>